<dbReference type="RefSeq" id="WP_163904299.1">
    <property type="nucleotide sequence ID" value="NZ_CP048427.1"/>
</dbReference>
<name>A0A6M1RP29_9HYPH</name>
<keyword evidence="2" id="KW-1185">Reference proteome</keyword>
<evidence type="ECO:0000313" key="1">
    <source>
        <dbReference type="EMBL" id="NGO63334.1"/>
    </source>
</evidence>
<gene>
    <name evidence="1" type="ORF">G6N76_06580</name>
</gene>
<comment type="caution">
    <text evidence="1">The sequence shown here is derived from an EMBL/GenBank/DDBJ whole genome shotgun (WGS) entry which is preliminary data.</text>
</comment>
<organism evidence="1 2">
    <name type="scientific">Rhizobium daejeonense</name>
    <dbReference type="NCBI Taxonomy" id="240521"/>
    <lineage>
        <taxon>Bacteria</taxon>
        <taxon>Pseudomonadati</taxon>
        <taxon>Pseudomonadota</taxon>
        <taxon>Alphaproteobacteria</taxon>
        <taxon>Hyphomicrobiales</taxon>
        <taxon>Rhizobiaceae</taxon>
        <taxon>Rhizobium/Agrobacterium group</taxon>
        <taxon>Rhizobium</taxon>
    </lineage>
</organism>
<reference evidence="1 2" key="1">
    <citation type="submission" date="2020-02" db="EMBL/GenBank/DDBJ databases">
        <title>Genome sequence of the type strain CCBAU10050 of Rhizobium daejeonense.</title>
        <authorList>
            <person name="Gao J."/>
            <person name="Sun J."/>
        </authorList>
    </citation>
    <scope>NUCLEOTIDE SEQUENCE [LARGE SCALE GENOMIC DNA]</scope>
    <source>
        <strain evidence="1 2">CCBAU10050</strain>
    </source>
</reference>
<protein>
    <submittedName>
        <fullName evidence="1">Uncharacterized protein</fullName>
    </submittedName>
</protein>
<evidence type="ECO:0000313" key="2">
    <source>
        <dbReference type="Proteomes" id="UP000477849"/>
    </source>
</evidence>
<dbReference type="EMBL" id="JAAKZH010000002">
    <property type="protein sequence ID" value="NGO63334.1"/>
    <property type="molecule type" value="Genomic_DNA"/>
</dbReference>
<accession>A0A6M1RP29</accession>
<dbReference type="Proteomes" id="UP000477849">
    <property type="component" value="Unassembled WGS sequence"/>
</dbReference>
<sequence>MISIDLSRFEGGSGQNELLAAARRMAVLILWMANDPASVPAVETGSFMAIQVSNALRLLQGHC</sequence>
<proteinExistence type="predicted"/>
<dbReference type="AlphaFoldDB" id="A0A6M1RP29"/>